<protein>
    <submittedName>
        <fullName evidence="1">Uncharacterized protein</fullName>
    </submittedName>
</protein>
<name>A0ABR2G4Y8_9ROSI</name>
<comment type="caution">
    <text evidence="1">The sequence shown here is derived from an EMBL/GenBank/DDBJ whole genome shotgun (WGS) entry which is preliminary data.</text>
</comment>
<evidence type="ECO:0000313" key="1">
    <source>
        <dbReference type="EMBL" id="KAK8595646.1"/>
    </source>
</evidence>
<accession>A0ABR2G4Y8</accession>
<dbReference type="Proteomes" id="UP001472677">
    <property type="component" value="Unassembled WGS sequence"/>
</dbReference>
<proteinExistence type="predicted"/>
<keyword evidence="2" id="KW-1185">Reference proteome</keyword>
<organism evidence="1 2">
    <name type="scientific">Hibiscus sabdariffa</name>
    <name type="common">roselle</name>
    <dbReference type="NCBI Taxonomy" id="183260"/>
    <lineage>
        <taxon>Eukaryota</taxon>
        <taxon>Viridiplantae</taxon>
        <taxon>Streptophyta</taxon>
        <taxon>Embryophyta</taxon>
        <taxon>Tracheophyta</taxon>
        <taxon>Spermatophyta</taxon>
        <taxon>Magnoliopsida</taxon>
        <taxon>eudicotyledons</taxon>
        <taxon>Gunneridae</taxon>
        <taxon>Pentapetalae</taxon>
        <taxon>rosids</taxon>
        <taxon>malvids</taxon>
        <taxon>Malvales</taxon>
        <taxon>Malvaceae</taxon>
        <taxon>Malvoideae</taxon>
        <taxon>Hibiscus</taxon>
    </lineage>
</organism>
<reference evidence="1 2" key="1">
    <citation type="journal article" date="2024" name="G3 (Bethesda)">
        <title>Genome assembly of Hibiscus sabdariffa L. provides insights into metabolisms of medicinal natural products.</title>
        <authorList>
            <person name="Kim T."/>
        </authorList>
    </citation>
    <scope>NUCLEOTIDE SEQUENCE [LARGE SCALE GENOMIC DNA]</scope>
    <source>
        <strain evidence="1">TK-2024</strain>
        <tissue evidence="1">Old leaves</tissue>
    </source>
</reference>
<gene>
    <name evidence="1" type="ORF">V6N12_064160</name>
</gene>
<dbReference type="EMBL" id="JBBPBM010000002">
    <property type="protein sequence ID" value="KAK8595646.1"/>
    <property type="molecule type" value="Genomic_DNA"/>
</dbReference>
<evidence type="ECO:0000313" key="2">
    <source>
        <dbReference type="Proteomes" id="UP001472677"/>
    </source>
</evidence>
<sequence length="95" mass="10611">MGRYLAVESAGGLRGPVWRELKMVFRCVRVELVQLDYSLRLALDWSTESSIGSGFHACKERGQGIRRLFTLAMAMSHGPEKALILLDRPGKYGLS</sequence>